<keyword evidence="1" id="KW-0472">Membrane</keyword>
<keyword evidence="1" id="KW-1133">Transmembrane helix</keyword>
<evidence type="ECO:0000256" key="1">
    <source>
        <dbReference type="SAM" id="Phobius"/>
    </source>
</evidence>
<evidence type="ECO:0000313" key="3">
    <source>
        <dbReference type="Proteomes" id="UP000289323"/>
    </source>
</evidence>
<gene>
    <name evidence="2" type="ORF">TT172_LOCUS4536</name>
</gene>
<dbReference type="Proteomes" id="UP000289323">
    <property type="component" value="Unassembled WGS sequence"/>
</dbReference>
<proteinExistence type="predicted"/>
<keyword evidence="1" id="KW-0812">Transmembrane</keyword>
<protein>
    <submittedName>
        <fullName evidence="2">F72d3149-c9f4-4cd5-aaff-37bdd8237933</fullName>
    </submittedName>
</protein>
<reference evidence="2 3" key="1">
    <citation type="submission" date="2018-04" db="EMBL/GenBank/DDBJ databases">
        <authorList>
            <person name="Huttner S."/>
            <person name="Dainat J."/>
        </authorList>
    </citation>
    <scope>NUCLEOTIDE SEQUENCE [LARGE SCALE GENOMIC DNA]</scope>
</reference>
<organism evidence="2 3">
    <name type="scientific">Thermothielavioides terrestris</name>
    <dbReference type="NCBI Taxonomy" id="2587410"/>
    <lineage>
        <taxon>Eukaryota</taxon>
        <taxon>Fungi</taxon>
        <taxon>Dikarya</taxon>
        <taxon>Ascomycota</taxon>
        <taxon>Pezizomycotina</taxon>
        <taxon>Sordariomycetes</taxon>
        <taxon>Sordariomycetidae</taxon>
        <taxon>Sordariales</taxon>
        <taxon>Chaetomiaceae</taxon>
        <taxon>Thermothielavioides</taxon>
    </lineage>
</organism>
<name>A0A446BHZ3_9PEZI</name>
<dbReference type="AlphaFoldDB" id="A0A446BHZ3"/>
<feature type="transmembrane region" description="Helical" evidence="1">
    <location>
        <begin position="24"/>
        <end position="49"/>
    </location>
</feature>
<evidence type="ECO:0000313" key="2">
    <source>
        <dbReference type="EMBL" id="SPQ22117.1"/>
    </source>
</evidence>
<sequence length="90" mass="9163">MAAGALVCGSDGAAACVVVVVVAVVVAVVVVAATVAVAAVVAVVAVVVVDGKNDWKRHENNQHFQLEIWRCAEKASGAAAPDQTRRPWSG</sequence>
<dbReference type="EMBL" id="OUUZ01000008">
    <property type="protein sequence ID" value="SPQ22117.1"/>
    <property type="molecule type" value="Genomic_DNA"/>
</dbReference>
<accession>A0A446BHZ3</accession>